<evidence type="ECO:0000313" key="1">
    <source>
        <dbReference type="EMBL" id="KAL0457900.1"/>
    </source>
</evidence>
<gene>
    <name evidence="1" type="ORF">Slati_0417200</name>
</gene>
<dbReference type="PANTHER" id="PTHR31676:SF156">
    <property type="entry name" value="F22D16.19 PROTEIN"/>
    <property type="match status" value="1"/>
</dbReference>
<dbReference type="Gene3D" id="2.30.240.10">
    <property type="entry name" value="At5g01610-like"/>
    <property type="match status" value="1"/>
</dbReference>
<organism evidence="1">
    <name type="scientific">Sesamum latifolium</name>
    <dbReference type="NCBI Taxonomy" id="2727402"/>
    <lineage>
        <taxon>Eukaryota</taxon>
        <taxon>Viridiplantae</taxon>
        <taxon>Streptophyta</taxon>
        <taxon>Embryophyta</taxon>
        <taxon>Tracheophyta</taxon>
        <taxon>Spermatophyta</taxon>
        <taxon>Magnoliopsida</taxon>
        <taxon>eudicotyledons</taxon>
        <taxon>Gunneridae</taxon>
        <taxon>Pentapetalae</taxon>
        <taxon>asterids</taxon>
        <taxon>lamiids</taxon>
        <taxon>Lamiales</taxon>
        <taxon>Pedaliaceae</taxon>
        <taxon>Sesamum</taxon>
    </lineage>
</organism>
<dbReference type="Pfam" id="PF04398">
    <property type="entry name" value="DUF538"/>
    <property type="match status" value="1"/>
</dbReference>
<reference evidence="1" key="1">
    <citation type="submission" date="2020-06" db="EMBL/GenBank/DDBJ databases">
        <authorList>
            <person name="Li T."/>
            <person name="Hu X."/>
            <person name="Zhang T."/>
            <person name="Song X."/>
            <person name="Zhang H."/>
            <person name="Dai N."/>
            <person name="Sheng W."/>
            <person name="Hou X."/>
            <person name="Wei L."/>
        </authorList>
    </citation>
    <scope>NUCLEOTIDE SEQUENCE</scope>
    <source>
        <strain evidence="1">KEN1</strain>
        <tissue evidence="1">Leaf</tissue>
    </source>
</reference>
<accession>A0AAW2XVB3</accession>
<reference evidence="1" key="2">
    <citation type="journal article" date="2024" name="Plant">
        <title>Genomic evolution and insights into agronomic trait innovations of Sesamum species.</title>
        <authorList>
            <person name="Miao H."/>
            <person name="Wang L."/>
            <person name="Qu L."/>
            <person name="Liu H."/>
            <person name="Sun Y."/>
            <person name="Le M."/>
            <person name="Wang Q."/>
            <person name="Wei S."/>
            <person name="Zheng Y."/>
            <person name="Lin W."/>
            <person name="Duan Y."/>
            <person name="Cao H."/>
            <person name="Xiong S."/>
            <person name="Wang X."/>
            <person name="Wei L."/>
            <person name="Li C."/>
            <person name="Ma Q."/>
            <person name="Ju M."/>
            <person name="Zhao R."/>
            <person name="Li G."/>
            <person name="Mu C."/>
            <person name="Tian Q."/>
            <person name="Mei H."/>
            <person name="Zhang T."/>
            <person name="Gao T."/>
            <person name="Zhang H."/>
        </authorList>
    </citation>
    <scope>NUCLEOTIDE SEQUENCE</scope>
    <source>
        <strain evidence="1">KEN1</strain>
    </source>
</reference>
<dbReference type="InterPro" id="IPR036758">
    <property type="entry name" value="At5g01610-like"/>
</dbReference>
<dbReference type="AlphaFoldDB" id="A0AAW2XVB3"/>
<protein>
    <submittedName>
        <fullName evidence="1">Uncharacterized protein</fullName>
    </submittedName>
</protein>
<dbReference type="EMBL" id="JACGWN010000002">
    <property type="protein sequence ID" value="KAL0457900.1"/>
    <property type="molecule type" value="Genomic_DNA"/>
</dbReference>
<sequence>MPRVGATGPMAYEVLQSYDFPMKFSQKGFSLDGSYELEYKSRISGYIDKDKLTKLSGVRVKVLLFWLDIVEVRRNGEKLEFSVGMASAEFPVNSFLCLPKMWVRIELLTAASLKMLRVYQCLMSEFLDAILEEFHAPQIDLSSSILLSLQKLSSLLFFNGFAKGQLHVSGV</sequence>
<proteinExistence type="predicted"/>
<name>A0AAW2XVB3_9LAMI</name>
<dbReference type="PANTHER" id="PTHR31676">
    <property type="entry name" value="T31J12.3 PROTEIN-RELATED"/>
    <property type="match status" value="1"/>
</dbReference>
<dbReference type="InterPro" id="IPR007493">
    <property type="entry name" value="DUF538"/>
</dbReference>
<comment type="caution">
    <text evidence="1">The sequence shown here is derived from an EMBL/GenBank/DDBJ whole genome shotgun (WGS) entry which is preliminary data.</text>
</comment>
<dbReference type="SUPFAM" id="SSF141562">
    <property type="entry name" value="At5g01610-like"/>
    <property type="match status" value="1"/>
</dbReference>